<dbReference type="EMBL" id="LT629705">
    <property type="protein sequence ID" value="SDO97919.1"/>
    <property type="molecule type" value="Genomic_DNA"/>
</dbReference>
<reference evidence="1 2" key="1">
    <citation type="submission" date="2016-10" db="EMBL/GenBank/DDBJ databases">
        <authorList>
            <person name="de Groot N.N."/>
        </authorList>
    </citation>
    <scope>NUCLEOTIDE SEQUENCE [LARGE SCALE GENOMIC DNA]</scope>
    <source>
        <strain evidence="1 2">CECT 7543</strain>
    </source>
</reference>
<dbReference type="AlphaFoldDB" id="A0A1H0NZ81"/>
<dbReference type="OrthoDB" id="6998444at2"/>
<dbReference type="Pfam" id="PF20192">
    <property type="entry name" value="DUF6555"/>
    <property type="match status" value="1"/>
</dbReference>
<dbReference type="RefSeq" id="WP_090183913.1">
    <property type="nucleotide sequence ID" value="NZ_LT629705.1"/>
</dbReference>
<accession>A0A1H0NZ81</accession>
<protein>
    <submittedName>
        <fullName evidence="1">Uncharacterized protein</fullName>
    </submittedName>
</protein>
<gene>
    <name evidence="1" type="ORF">SAMN04489798_4358</name>
</gene>
<dbReference type="InterPro" id="IPR046685">
    <property type="entry name" value="DUF6555"/>
</dbReference>
<dbReference type="Proteomes" id="UP000198827">
    <property type="component" value="Chromosome I"/>
</dbReference>
<proteinExistence type="predicted"/>
<sequence length="84" mass="9399">MNTGLYIIEYKLHGEPKSFIIRAKTMRSVDAWHWASCDAGVAPIPKPGRPPLKVVSKPQAEKYGLSDVTWRESATLKWTEVATS</sequence>
<name>A0A1H0NZ81_9PSED</name>
<organism evidence="1 2">
    <name type="scientific">Pseudomonas arsenicoxydans</name>
    <dbReference type="NCBI Taxonomy" id="702115"/>
    <lineage>
        <taxon>Bacteria</taxon>
        <taxon>Pseudomonadati</taxon>
        <taxon>Pseudomonadota</taxon>
        <taxon>Gammaproteobacteria</taxon>
        <taxon>Pseudomonadales</taxon>
        <taxon>Pseudomonadaceae</taxon>
        <taxon>Pseudomonas</taxon>
    </lineage>
</organism>
<evidence type="ECO:0000313" key="1">
    <source>
        <dbReference type="EMBL" id="SDO97919.1"/>
    </source>
</evidence>
<evidence type="ECO:0000313" key="2">
    <source>
        <dbReference type="Proteomes" id="UP000198827"/>
    </source>
</evidence>